<dbReference type="EMBL" id="CYZU01000004">
    <property type="protein sequence ID" value="CUN83850.1"/>
    <property type="molecule type" value="Genomic_DNA"/>
</dbReference>
<dbReference type="Proteomes" id="UP000095544">
    <property type="component" value="Unassembled WGS sequence"/>
</dbReference>
<dbReference type="Pfam" id="PF16116">
    <property type="entry name" value="DUF4832"/>
    <property type="match status" value="1"/>
</dbReference>
<feature type="domain" description="DUF4832" evidence="1">
    <location>
        <begin position="203"/>
        <end position="411"/>
    </location>
</feature>
<reference evidence="3 4" key="1">
    <citation type="submission" date="2015-09" db="EMBL/GenBank/DDBJ databases">
        <authorList>
            <consortium name="Pathogen Informatics"/>
        </authorList>
    </citation>
    <scope>NUCLEOTIDE SEQUENCE [LARGE SCALE GENOMIC DNA]</scope>
    <source>
        <strain evidence="3 4">2789STDY5834876</strain>
    </source>
</reference>
<evidence type="ECO:0008006" key="5">
    <source>
        <dbReference type="Google" id="ProtNLM"/>
    </source>
</evidence>
<dbReference type="Pfam" id="PF16173">
    <property type="entry name" value="DUF4874"/>
    <property type="match status" value="1"/>
</dbReference>
<dbReference type="InterPro" id="IPR032379">
    <property type="entry name" value="DUF4874"/>
</dbReference>
<organism evidence="3 4">
    <name type="scientific">Faecalicatena contorta</name>
    <dbReference type="NCBI Taxonomy" id="39482"/>
    <lineage>
        <taxon>Bacteria</taxon>
        <taxon>Bacillati</taxon>
        <taxon>Bacillota</taxon>
        <taxon>Clostridia</taxon>
        <taxon>Lachnospirales</taxon>
        <taxon>Lachnospiraceae</taxon>
        <taxon>Faecalicatena</taxon>
    </lineage>
</organism>
<dbReference type="RefSeq" id="WP_242857514.1">
    <property type="nucleotide sequence ID" value="NZ_CYZU01000004.1"/>
</dbReference>
<proteinExistence type="predicted"/>
<evidence type="ECO:0000313" key="3">
    <source>
        <dbReference type="EMBL" id="CUN83850.1"/>
    </source>
</evidence>
<evidence type="ECO:0000259" key="1">
    <source>
        <dbReference type="Pfam" id="PF16116"/>
    </source>
</evidence>
<dbReference type="STRING" id="39482.ERS852491_00619"/>
<evidence type="ECO:0000313" key="4">
    <source>
        <dbReference type="Proteomes" id="UP000095544"/>
    </source>
</evidence>
<dbReference type="InterPro" id="IPR032267">
    <property type="entry name" value="DUF4832"/>
</dbReference>
<sequence>MILIVLLAAAVIWLVSEYRARLVFTYRESGSRVANPFQGVYFQCSTGDPDRLYDVAEEHPDYDVVLLTFLLDDEREMEVIPNDKMRDLEHTLQIAQELGLSVIFRAAYDFIGEYEDPEFEIMLKHIRQTGQVLNAYKSRIAGVQAGMIGAFGEWTQSRYMDTKIYRMEVIRAWESVLDARIPVSVRRQKFIREAESWGCDTGRLGVYNDGLFSSESDLGTYREDYTREEDLKWSAANIKVPFNGGEMPFISEFTDIHNVAEEARQLNLSYLHAEYNHEVWQYWAEQEYDNMPGDEYIKMHLGCRPWAESFSIDRHFTAKKQLRLELKVRNSGFAMINPDYRWYFILRCGDVEKRIRADAAMESKEKGTVSAEFANPFPQEKLGKNGMTVGIQISKEEPRDIVEAYCVRLANDKTAYENGINILANINE</sequence>
<accession>A0A174A7V0</accession>
<protein>
    <recommendedName>
        <fullName evidence="5">DUF4832 domain-containing protein</fullName>
    </recommendedName>
</protein>
<feature type="domain" description="DUF4874" evidence="2">
    <location>
        <begin position="56"/>
        <end position="188"/>
    </location>
</feature>
<gene>
    <name evidence="3" type="ORF">ERS852491_00619</name>
</gene>
<evidence type="ECO:0000259" key="2">
    <source>
        <dbReference type="Pfam" id="PF16173"/>
    </source>
</evidence>
<dbReference type="AlphaFoldDB" id="A0A174A7V0"/>
<name>A0A174A7V0_9FIRM</name>